<dbReference type="RefSeq" id="WP_015069224.1">
    <property type="nucleotide sequence ID" value="NZ_CP014352.1"/>
</dbReference>
<dbReference type="Proteomes" id="UP000178666">
    <property type="component" value="Chromosome"/>
</dbReference>
<dbReference type="Proteomes" id="UP000075221">
    <property type="component" value="Chromosome"/>
</dbReference>
<dbReference type="Gene3D" id="3.40.50.300">
    <property type="entry name" value="P-loop containing nucleotide triphosphate hydrolases"/>
    <property type="match status" value="1"/>
</dbReference>
<reference evidence="4 6" key="2">
    <citation type="submission" date="2016-02" db="EMBL/GenBank/DDBJ databases">
        <title>Complete Genome Sequence of Propionibacterium acidipropionici ATCC 55737.</title>
        <authorList>
            <person name="Luna Flores C.H."/>
            <person name="Nielsen L.K."/>
            <person name="Marcellin E."/>
        </authorList>
    </citation>
    <scope>NUCLEOTIDE SEQUENCE [LARGE SCALE GENOMIC DNA]</scope>
    <source>
        <strain evidence="4 6">ATCC 55737</strain>
    </source>
</reference>
<dbReference type="InterPro" id="IPR050445">
    <property type="entry name" value="Bact_polysacc_biosynth/exp"/>
</dbReference>
<dbReference type="SUPFAM" id="SSF52540">
    <property type="entry name" value="P-loop containing nucleoside triphosphate hydrolases"/>
    <property type="match status" value="1"/>
</dbReference>
<feature type="transmembrane region" description="Helical" evidence="3">
    <location>
        <begin position="162"/>
        <end position="183"/>
    </location>
</feature>
<keyword evidence="2" id="KW-0067">ATP-binding</keyword>
<dbReference type="AlphaFoldDB" id="A0AAC8YG36"/>
<keyword evidence="3" id="KW-1133">Transmembrane helix</keyword>
<evidence type="ECO:0000313" key="5">
    <source>
        <dbReference type="EMBL" id="AOZ47515.1"/>
    </source>
</evidence>
<gene>
    <name evidence="5" type="ORF">A8L58_13475</name>
    <name evidence="4" type="ORF">AXH35_12025</name>
</gene>
<dbReference type="CDD" id="cd05387">
    <property type="entry name" value="BY-kinase"/>
    <property type="match status" value="1"/>
</dbReference>
<dbReference type="EMBL" id="CP014352">
    <property type="protein sequence ID" value="AMS06052.1"/>
    <property type="molecule type" value="Genomic_DNA"/>
</dbReference>
<dbReference type="EMBL" id="CP015970">
    <property type="protein sequence ID" value="AOZ47515.1"/>
    <property type="molecule type" value="Genomic_DNA"/>
</dbReference>
<dbReference type="GO" id="GO:0005886">
    <property type="term" value="C:plasma membrane"/>
    <property type="evidence" value="ECO:0007669"/>
    <property type="project" value="TreeGrafter"/>
</dbReference>
<dbReference type="OMA" id="HYWISAV"/>
<dbReference type="PANTHER" id="PTHR32309:SF13">
    <property type="entry name" value="FERRIC ENTEROBACTIN TRANSPORT PROTEIN FEPE"/>
    <property type="match status" value="1"/>
</dbReference>
<evidence type="ECO:0008006" key="8">
    <source>
        <dbReference type="Google" id="ProtNLM"/>
    </source>
</evidence>
<keyword evidence="1" id="KW-0547">Nucleotide-binding</keyword>
<reference evidence="5 7" key="1">
    <citation type="journal article" date="2016" name="Plant Dis.">
        <title>Improved production of propionic acid using genome shuffling.</title>
        <authorList>
            <person name="Luna-Flores C.H."/>
            <person name="Palfreyman R.W."/>
            <person name="Kromer J.O."/>
            <person name="Nielsen L.K."/>
            <person name="Marcellin E."/>
        </authorList>
    </citation>
    <scope>NUCLEOTIDE SEQUENCE [LARGE SCALE GENOMIC DNA]</scope>
    <source>
        <strain evidence="5 7">F3E8</strain>
    </source>
</reference>
<protein>
    <recommendedName>
        <fullName evidence="8">Protein tyrosine kinase</fullName>
    </recommendedName>
</protein>
<evidence type="ECO:0000256" key="2">
    <source>
        <dbReference type="ARBA" id="ARBA00022840"/>
    </source>
</evidence>
<evidence type="ECO:0000313" key="6">
    <source>
        <dbReference type="Proteomes" id="UP000075221"/>
    </source>
</evidence>
<keyword evidence="3" id="KW-0812">Transmembrane</keyword>
<dbReference type="InterPro" id="IPR027417">
    <property type="entry name" value="P-loop_NTPase"/>
</dbReference>
<evidence type="ECO:0000313" key="7">
    <source>
        <dbReference type="Proteomes" id="UP000178666"/>
    </source>
</evidence>
<keyword evidence="7" id="KW-1185">Reference proteome</keyword>
<sequence length="423" mass="43222">MRHYWISAVVIAVISAVVVGVAHYSTSKPTYSSNADVVFTSRAFESFRDPDSAASYTTSLVQTYSNYLQSPSVLGPIAKSIDPHMNAANLKQSIEFTPGTMLLQLSYESGSQAQGDKVMKALTDEVKKAVGQTPTTSDKTPVIEISRTSIATTQVAGTSASLGRSGAIGGLIGLVIGLVYLFLRALLNTRVRSIDDVLEIADSSVLAALPRPVDAGTDVAVLARNLRFIAPRDGARTVLLASATPGEDAGRVALRAADELAASGERVLLVDADLRGHAASTAAGASGEGLADVLAGRAEAADVVAARDGAALIGAGSQVGNPAELLAGERLGAVLGALAADYDEVIVAGAPVLSGSDSLLIAPLVAATVPVIGLGRVTRPELTETLELLESGEATVGGVVLTGVTRPASGKDLYSPMATAVQH</sequence>
<proteinExistence type="predicted"/>
<accession>A0AAC8YG36</accession>
<dbReference type="InterPro" id="IPR005702">
    <property type="entry name" value="Wzc-like_C"/>
</dbReference>
<keyword evidence="3" id="KW-0472">Membrane</keyword>
<dbReference type="GO" id="GO:0004713">
    <property type="term" value="F:protein tyrosine kinase activity"/>
    <property type="evidence" value="ECO:0007669"/>
    <property type="project" value="TreeGrafter"/>
</dbReference>
<evidence type="ECO:0000256" key="3">
    <source>
        <dbReference type="SAM" id="Phobius"/>
    </source>
</evidence>
<evidence type="ECO:0000313" key="4">
    <source>
        <dbReference type="EMBL" id="AMS06052.1"/>
    </source>
</evidence>
<organism evidence="4 6">
    <name type="scientific">Acidipropionibacterium acidipropionici</name>
    <dbReference type="NCBI Taxonomy" id="1748"/>
    <lineage>
        <taxon>Bacteria</taxon>
        <taxon>Bacillati</taxon>
        <taxon>Actinomycetota</taxon>
        <taxon>Actinomycetes</taxon>
        <taxon>Propionibacteriales</taxon>
        <taxon>Propionibacteriaceae</taxon>
        <taxon>Acidipropionibacterium</taxon>
    </lineage>
</organism>
<name>A0AAC8YG36_9ACTN</name>
<evidence type="ECO:0000256" key="1">
    <source>
        <dbReference type="ARBA" id="ARBA00022741"/>
    </source>
</evidence>
<dbReference type="PANTHER" id="PTHR32309">
    <property type="entry name" value="TYROSINE-PROTEIN KINASE"/>
    <property type="match status" value="1"/>
</dbReference>